<evidence type="ECO:0000313" key="2">
    <source>
        <dbReference type="Proteomes" id="UP000642070"/>
    </source>
</evidence>
<organism evidence="1 2">
    <name type="scientific">Dactylosporangium sucinum</name>
    <dbReference type="NCBI Taxonomy" id="1424081"/>
    <lineage>
        <taxon>Bacteria</taxon>
        <taxon>Bacillati</taxon>
        <taxon>Actinomycetota</taxon>
        <taxon>Actinomycetes</taxon>
        <taxon>Micromonosporales</taxon>
        <taxon>Micromonosporaceae</taxon>
        <taxon>Dactylosporangium</taxon>
    </lineage>
</organism>
<evidence type="ECO:0008006" key="3">
    <source>
        <dbReference type="Google" id="ProtNLM"/>
    </source>
</evidence>
<dbReference type="Gene3D" id="3.10.590.10">
    <property type="entry name" value="ph1033 like domains"/>
    <property type="match status" value="1"/>
</dbReference>
<proteinExistence type="predicted"/>
<comment type="caution">
    <text evidence="1">The sequence shown here is derived from an EMBL/GenBank/DDBJ whole genome shotgun (WGS) entry which is preliminary data.</text>
</comment>
<sequence length="175" mass="19473">MSRNYLLVLGDREGIAWVLYEQRMAFPSPSTQIARLAVGDALFLYATRGAWHNTRRDRGRIFGTATVTSPVDRLAEPVEVRGTRLLSGCNLQIDGIVPYPGGMELKPLVHRLALFRKPDGWGAYLHRTLVPLSDDDAATLHRTIAPMLKMRDETLSTYPCIVDVTADKPPISEVS</sequence>
<keyword evidence="2" id="KW-1185">Reference proteome</keyword>
<name>A0A917X1P0_9ACTN</name>
<dbReference type="EMBL" id="BMPI01000033">
    <property type="protein sequence ID" value="GGM51048.1"/>
    <property type="molecule type" value="Genomic_DNA"/>
</dbReference>
<reference evidence="1" key="2">
    <citation type="submission" date="2020-09" db="EMBL/GenBank/DDBJ databases">
        <authorList>
            <person name="Sun Q."/>
            <person name="Ohkuma M."/>
        </authorList>
    </citation>
    <scope>NUCLEOTIDE SEQUENCE</scope>
    <source>
        <strain evidence="1">JCM 19831</strain>
    </source>
</reference>
<dbReference type="RefSeq" id="WP_190253417.1">
    <property type="nucleotide sequence ID" value="NZ_BMPI01000033.1"/>
</dbReference>
<reference evidence="1" key="1">
    <citation type="journal article" date="2014" name="Int. J. Syst. Evol. Microbiol.">
        <title>Complete genome sequence of Corynebacterium casei LMG S-19264T (=DSM 44701T), isolated from a smear-ripened cheese.</title>
        <authorList>
            <consortium name="US DOE Joint Genome Institute (JGI-PGF)"/>
            <person name="Walter F."/>
            <person name="Albersmeier A."/>
            <person name="Kalinowski J."/>
            <person name="Ruckert C."/>
        </authorList>
    </citation>
    <scope>NUCLEOTIDE SEQUENCE</scope>
    <source>
        <strain evidence="1">JCM 19831</strain>
    </source>
</reference>
<gene>
    <name evidence="1" type="ORF">GCM10007977_061070</name>
</gene>
<dbReference type="Proteomes" id="UP000642070">
    <property type="component" value="Unassembled WGS sequence"/>
</dbReference>
<dbReference type="AlphaFoldDB" id="A0A917X1P0"/>
<protein>
    <recommendedName>
        <fullName evidence="3">EVE domain-containing protein</fullName>
    </recommendedName>
</protein>
<accession>A0A917X1P0</accession>
<evidence type="ECO:0000313" key="1">
    <source>
        <dbReference type="EMBL" id="GGM51048.1"/>
    </source>
</evidence>